<protein>
    <submittedName>
        <fullName evidence="2">Uncharacterized protein</fullName>
    </submittedName>
</protein>
<reference evidence="2 3" key="1">
    <citation type="submission" date="2016-07" db="EMBL/GenBank/DDBJ databases">
        <title>Draft genome of the white-rot fungus Obba rivulosa 3A-2.</title>
        <authorList>
            <consortium name="DOE Joint Genome Institute"/>
            <person name="Miettinen O."/>
            <person name="Riley R."/>
            <person name="Acob R."/>
            <person name="Barry K."/>
            <person name="Cullen D."/>
            <person name="De Vries R."/>
            <person name="Hainaut M."/>
            <person name="Hatakka A."/>
            <person name="Henrissat B."/>
            <person name="Hilden K."/>
            <person name="Kuo R."/>
            <person name="Labutti K."/>
            <person name="Lipzen A."/>
            <person name="Makela M.R."/>
            <person name="Sandor L."/>
            <person name="Spatafora J.W."/>
            <person name="Grigoriev I.V."/>
            <person name="Hibbett D.S."/>
        </authorList>
    </citation>
    <scope>NUCLEOTIDE SEQUENCE [LARGE SCALE GENOMIC DNA]</scope>
    <source>
        <strain evidence="2 3">3A-2</strain>
    </source>
</reference>
<keyword evidence="3" id="KW-1185">Reference proteome</keyword>
<sequence length="131" mass="13730">MSVRSPSVKIPIPYDPLGTRRAPHPSGPSRPQASTCTSSAAPSPSQSRSSSRPPPRPRRSLSVACSPARPLSSPSRGASTPRPGARTSAPCQGPGWRRIDTREHVRRPGRFAGGELCGEGEWAADGAGRLS</sequence>
<name>A0A8E2DL41_9APHY</name>
<dbReference type="AlphaFoldDB" id="A0A8E2DL41"/>
<evidence type="ECO:0000313" key="3">
    <source>
        <dbReference type="Proteomes" id="UP000250043"/>
    </source>
</evidence>
<feature type="region of interest" description="Disordered" evidence="1">
    <location>
        <begin position="1"/>
        <end position="131"/>
    </location>
</feature>
<gene>
    <name evidence="2" type="ORF">OBBRIDRAFT_545544</name>
</gene>
<evidence type="ECO:0000313" key="2">
    <source>
        <dbReference type="EMBL" id="OCH91152.1"/>
    </source>
</evidence>
<dbReference type="Proteomes" id="UP000250043">
    <property type="component" value="Unassembled WGS sequence"/>
</dbReference>
<accession>A0A8E2DL41</accession>
<organism evidence="2 3">
    <name type="scientific">Obba rivulosa</name>
    <dbReference type="NCBI Taxonomy" id="1052685"/>
    <lineage>
        <taxon>Eukaryota</taxon>
        <taxon>Fungi</taxon>
        <taxon>Dikarya</taxon>
        <taxon>Basidiomycota</taxon>
        <taxon>Agaricomycotina</taxon>
        <taxon>Agaricomycetes</taxon>
        <taxon>Polyporales</taxon>
        <taxon>Gelatoporiaceae</taxon>
        <taxon>Obba</taxon>
    </lineage>
</organism>
<feature type="compositionally biased region" description="Low complexity" evidence="1">
    <location>
        <begin position="38"/>
        <end position="51"/>
    </location>
</feature>
<evidence type="ECO:0000256" key="1">
    <source>
        <dbReference type="SAM" id="MobiDB-lite"/>
    </source>
</evidence>
<dbReference type="EMBL" id="KV722390">
    <property type="protein sequence ID" value="OCH91152.1"/>
    <property type="molecule type" value="Genomic_DNA"/>
</dbReference>
<proteinExistence type="predicted"/>